<dbReference type="Proteomes" id="UP001281447">
    <property type="component" value="Unassembled WGS sequence"/>
</dbReference>
<keyword evidence="3" id="KW-1185">Reference proteome</keyword>
<evidence type="ECO:0000313" key="3">
    <source>
        <dbReference type="Proteomes" id="UP001281447"/>
    </source>
</evidence>
<feature type="compositionally biased region" description="Polar residues" evidence="1">
    <location>
        <begin position="211"/>
        <end position="234"/>
    </location>
</feature>
<gene>
    <name evidence="2" type="ORF">RWE15_16510</name>
</gene>
<evidence type="ECO:0000313" key="2">
    <source>
        <dbReference type="EMBL" id="MDY0395729.1"/>
    </source>
</evidence>
<sequence>MKKRIASLQPSANDFQNTVMFLPDSLTVKLVFDFPAKRLYIWRPVDGKAGLNMDMPFNIFAYNFDEISKVKVIANDQTIANSKDFSEKEADSVEGKIQFKNLKSLLLEIQLNDIRHTLPFYKSIPGNGNVPVRPLSSAYKQNVGQITESFKILNNIIHGKSLELTIMEPVETTADEQTPLVNEREDAGRGDHHLSKQTVNNSLAVQMTATNDATRQTQSGSSSPKYIETSNKPTDTMDAEQTETRSAFSDFEKFLESNKQKQFGSSRQDDHN</sequence>
<comment type="caution">
    <text evidence="2">The sequence shown here is derived from an EMBL/GenBank/DDBJ whole genome shotgun (WGS) entry which is preliminary data.</text>
</comment>
<protein>
    <submittedName>
        <fullName evidence="2">Uncharacterized protein</fullName>
    </submittedName>
</protein>
<reference evidence="2 3" key="1">
    <citation type="submission" date="2023-10" db="EMBL/GenBank/DDBJ databases">
        <title>Virgibacillus halophilus 5B73C genome.</title>
        <authorList>
            <person name="Miliotis G."/>
            <person name="Sengupta P."/>
            <person name="Hameed A."/>
            <person name="Chuvochina M."/>
            <person name="Mcdonagh F."/>
            <person name="Simpson A.C."/>
            <person name="Singh N.K."/>
            <person name="Rekha P.D."/>
            <person name="Raman K."/>
            <person name="Hugenholtz P."/>
            <person name="Venkateswaran K."/>
        </authorList>
    </citation>
    <scope>NUCLEOTIDE SEQUENCE [LARGE SCALE GENOMIC DNA]</scope>
    <source>
        <strain evidence="2 3">5B73C</strain>
    </source>
</reference>
<name>A0ABU5C8R1_9BACI</name>
<organism evidence="2 3">
    <name type="scientific">Tigheibacillus halophilus</name>
    <dbReference type="NCBI Taxonomy" id="361280"/>
    <lineage>
        <taxon>Bacteria</taxon>
        <taxon>Bacillati</taxon>
        <taxon>Bacillota</taxon>
        <taxon>Bacilli</taxon>
        <taxon>Bacillales</taxon>
        <taxon>Bacillaceae</taxon>
        <taxon>Tigheibacillus</taxon>
    </lineage>
</organism>
<evidence type="ECO:0000256" key="1">
    <source>
        <dbReference type="SAM" id="MobiDB-lite"/>
    </source>
</evidence>
<accession>A0ABU5C8R1</accession>
<dbReference type="EMBL" id="JAWDIP010000003">
    <property type="protein sequence ID" value="MDY0395729.1"/>
    <property type="molecule type" value="Genomic_DNA"/>
</dbReference>
<proteinExistence type="predicted"/>
<feature type="region of interest" description="Disordered" evidence="1">
    <location>
        <begin position="211"/>
        <end position="272"/>
    </location>
</feature>
<feature type="compositionally biased region" description="Basic and acidic residues" evidence="1">
    <location>
        <begin position="250"/>
        <end position="259"/>
    </location>
</feature>